<feature type="domain" description="Alcohol dehydrogenase-like C-terminal" evidence="7">
    <location>
        <begin position="128"/>
        <end position="218"/>
    </location>
</feature>
<comment type="similarity">
    <text evidence="2">Belongs to the zinc-containing alcohol dehydrogenase family.</text>
</comment>
<dbReference type="PANTHER" id="PTHR43161">
    <property type="entry name" value="SORBITOL DEHYDROGENASE"/>
    <property type="match status" value="1"/>
</dbReference>
<proteinExistence type="inferred from homology"/>
<evidence type="ECO:0000256" key="4">
    <source>
        <dbReference type="ARBA" id="ARBA00022833"/>
    </source>
</evidence>
<feature type="non-terminal residue" evidence="9">
    <location>
        <position position="1"/>
    </location>
</feature>
<dbReference type="Proteomes" id="UP000800092">
    <property type="component" value="Unassembled WGS sequence"/>
</dbReference>
<accession>A0A6A6GVW0</accession>
<dbReference type="InterPro" id="IPR036291">
    <property type="entry name" value="NAD(P)-bd_dom_sf"/>
</dbReference>
<dbReference type="GO" id="GO:0046872">
    <property type="term" value="F:metal ion binding"/>
    <property type="evidence" value="ECO:0007669"/>
    <property type="project" value="UniProtKB-KW"/>
</dbReference>
<dbReference type="Gene3D" id="3.40.50.720">
    <property type="entry name" value="NAD(P)-binding Rossmann-like Domain"/>
    <property type="match status" value="1"/>
</dbReference>
<keyword evidence="4" id="KW-0862">Zinc</keyword>
<dbReference type="SUPFAM" id="SSF50129">
    <property type="entry name" value="GroES-like"/>
    <property type="match status" value="1"/>
</dbReference>
<dbReference type="GO" id="GO:0006062">
    <property type="term" value="P:sorbitol catabolic process"/>
    <property type="evidence" value="ECO:0007669"/>
    <property type="project" value="TreeGrafter"/>
</dbReference>
<keyword evidence="5" id="KW-0560">Oxidoreductase</keyword>
<dbReference type="Pfam" id="PF08240">
    <property type="entry name" value="ADH_N"/>
    <property type="match status" value="1"/>
</dbReference>
<evidence type="ECO:0000256" key="6">
    <source>
        <dbReference type="ARBA" id="ARBA00023027"/>
    </source>
</evidence>
<evidence type="ECO:0000259" key="7">
    <source>
        <dbReference type="Pfam" id="PF00107"/>
    </source>
</evidence>
<reference evidence="9" key="1">
    <citation type="journal article" date="2020" name="Stud. Mycol.">
        <title>101 Dothideomycetes genomes: a test case for predicting lifestyles and emergence of pathogens.</title>
        <authorList>
            <person name="Haridas S."/>
            <person name="Albert R."/>
            <person name="Binder M."/>
            <person name="Bloem J."/>
            <person name="Labutti K."/>
            <person name="Salamov A."/>
            <person name="Andreopoulos B."/>
            <person name="Baker S."/>
            <person name="Barry K."/>
            <person name="Bills G."/>
            <person name="Bluhm B."/>
            <person name="Cannon C."/>
            <person name="Castanera R."/>
            <person name="Culley D."/>
            <person name="Daum C."/>
            <person name="Ezra D."/>
            <person name="Gonzalez J."/>
            <person name="Henrissat B."/>
            <person name="Kuo A."/>
            <person name="Liang C."/>
            <person name="Lipzen A."/>
            <person name="Lutzoni F."/>
            <person name="Magnuson J."/>
            <person name="Mondo S."/>
            <person name="Nolan M."/>
            <person name="Ohm R."/>
            <person name="Pangilinan J."/>
            <person name="Park H.-J."/>
            <person name="Ramirez L."/>
            <person name="Alfaro M."/>
            <person name="Sun H."/>
            <person name="Tritt A."/>
            <person name="Yoshinaga Y."/>
            <person name="Zwiers L.-H."/>
            <person name="Turgeon B."/>
            <person name="Goodwin S."/>
            <person name="Spatafora J."/>
            <person name="Crous P."/>
            <person name="Grigoriev I."/>
        </authorList>
    </citation>
    <scope>NUCLEOTIDE SEQUENCE</scope>
    <source>
        <strain evidence="9">Tuck. ex Michener</strain>
    </source>
</reference>
<keyword evidence="3" id="KW-0479">Metal-binding</keyword>
<dbReference type="GO" id="GO:0003939">
    <property type="term" value="F:L-iditol 2-dehydrogenase (NAD+) activity"/>
    <property type="evidence" value="ECO:0007669"/>
    <property type="project" value="TreeGrafter"/>
</dbReference>
<dbReference type="AlphaFoldDB" id="A0A6A6GVW0"/>
<keyword evidence="10" id="KW-1185">Reference proteome</keyword>
<evidence type="ECO:0000256" key="5">
    <source>
        <dbReference type="ARBA" id="ARBA00023002"/>
    </source>
</evidence>
<dbReference type="EMBL" id="ML991855">
    <property type="protein sequence ID" value="KAF2229738.1"/>
    <property type="molecule type" value="Genomic_DNA"/>
</dbReference>
<dbReference type="SUPFAM" id="SSF51735">
    <property type="entry name" value="NAD(P)-binding Rossmann-fold domains"/>
    <property type="match status" value="1"/>
</dbReference>
<keyword evidence="6" id="KW-0520">NAD</keyword>
<dbReference type="OrthoDB" id="3941538at2759"/>
<protein>
    <submittedName>
        <fullName evidence="9">GroES-like protein</fullName>
    </submittedName>
</protein>
<dbReference type="Gene3D" id="3.90.180.10">
    <property type="entry name" value="Medium-chain alcohol dehydrogenases, catalytic domain"/>
    <property type="match status" value="1"/>
</dbReference>
<dbReference type="PANTHER" id="PTHR43161:SF9">
    <property type="entry name" value="SORBITOL DEHYDROGENASE"/>
    <property type="match status" value="1"/>
</dbReference>
<dbReference type="InterPro" id="IPR013149">
    <property type="entry name" value="ADH-like_C"/>
</dbReference>
<evidence type="ECO:0000256" key="3">
    <source>
        <dbReference type="ARBA" id="ARBA00022723"/>
    </source>
</evidence>
<evidence type="ECO:0000313" key="9">
    <source>
        <dbReference type="EMBL" id="KAF2229738.1"/>
    </source>
</evidence>
<evidence type="ECO:0000256" key="2">
    <source>
        <dbReference type="ARBA" id="ARBA00008072"/>
    </source>
</evidence>
<dbReference type="InterPro" id="IPR011032">
    <property type="entry name" value="GroES-like_sf"/>
</dbReference>
<dbReference type="Pfam" id="PF00107">
    <property type="entry name" value="ADH_zinc_N"/>
    <property type="match status" value="1"/>
</dbReference>
<gene>
    <name evidence="9" type="ORF">EV356DRAFT_455235</name>
</gene>
<organism evidence="9 10">
    <name type="scientific">Viridothelium virens</name>
    <name type="common">Speckled blister lichen</name>
    <name type="synonym">Trypethelium virens</name>
    <dbReference type="NCBI Taxonomy" id="1048519"/>
    <lineage>
        <taxon>Eukaryota</taxon>
        <taxon>Fungi</taxon>
        <taxon>Dikarya</taxon>
        <taxon>Ascomycota</taxon>
        <taxon>Pezizomycotina</taxon>
        <taxon>Dothideomycetes</taxon>
        <taxon>Dothideomycetes incertae sedis</taxon>
        <taxon>Trypetheliales</taxon>
        <taxon>Trypetheliaceae</taxon>
        <taxon>Viridothelium</taxon>
    </lineage>
</organism>
<dbReference type="InterPro" id="IPR013154">
    <property type="entry name" value="ADH-like_N"/>
</dbReference>
<evidence type="ECO:0000259" key="8">
    <source>
        <dbReference type="Pfam" id="PF08240"/>
    </source>
</evidence>
<feature type="domain" description="Alcohol dehydrogenase-like N-terminal" evidence="8">
    <location>
        <begin position="11"/>
        <end position="90"/>
    </location>
</feature>
<evidence type="ECO:0000313" key="10">
    <source>
        <dbReference type="Proteomes" id="UP000800092"/>
    </source>
</evidence>
<name>A0A6A6GVW0_VIRVR</name>
<comment type="cofactor">
    <cofactor evidence="1">
        <name>Zn(2+)</name>
        <dbReference type="ChEBI" id="CHEBI:29105"/>
    </cofactor>
</comment>
<dbReference type="FunFam" id="3.40.50.720:FF:000068">
    <property type="entry name" value="Sorbitol dehydrogenase"/>
    <property type="match status" value="1"/>
</dbReference>
<sequence>AIGPFKLISAITLVHESAGVVHSTGSKVDMVKPGDRVALEPGKPCRQCIRCKEGKYNLCPDTMFTATPPFHGTLARYYLIPQDFCLKLPDHVSLEEGALVEPTAVAVHMTRQANIKPGEKVVVFGAGPVGSLCCAISRVFGASKVVTVDIIEERVQFAKKFAATHSYVARKESPEDAAKRLIEETGLVVGADTVIDATGAEPCIQTGILALRVGGTYLSLRARAKI</sequence>
<evidence type="ECO:0000256" key="1">
    <source>
        <dbReference type="ARBA" id="ARBA00001947"/>
    </source>
</evidence>